<dbReference type="AlphaFoldDB" id="A0A0N5BHT9"/>
<comment type="subcellular location">
    <subcellularLocation>
        <location evidence="1 5">Cytoplasm</location>
    </subcellularLocation>
</comment>
<evidence type="ECO:0000256" key="2">
    <source>
        <dbReference type="ARBA" id="ARBA00005593"/>
    </source>
</evidence>
<dbReference type="PANTHER" id="PTHR11787:SF4">
    <property type="entry name" value="CHM, RAB ESCORT PROTEIN 1"/>
    <property type="match status" value="1"/>
</dbReference>
<dbReference type="PRINTS" id="PR00891">
    <property type="entry name" value="RABGDIREP"/>
</dbReference>
<dbReference type="GO" id="GO:0005968">
    <property type="term" value="C:Rab-protein geranylgeranyltransferase complex"/>
    <property type="evidence" value="ECO:0007669"/>
    <property type="project" value="UniProtKB-UniRule"/>
</dbReference>
<sequence>MNYLLPETVDVVVLGTGLPESMLAAACSRSGLTVLTIDRNSFYGSSWASFNFNSLEKWATSENCKKESTDVDVTLEEGEIFIPLVNDYLKDGINNITMNVEDKSDTNEITNLQKLQKDSRKFSIDLNPKLLLSLGQMVSILCDSEVSKYVEFVNAERLLCLKDVTSDAKSYRSFITKVPCSKADIFKTTSITMLEKRILMKFMTEVLNWHFHREEHEWKNILEGNFDELLEHQKVGEPLKKYIMDLIAVLRDSDKTGDCLDAISRFLISIGRYGNSPFLYPLYGVGELPQGFSRLSAVYGGTFCLDNDIDGFVIKDNEIVYVVAGGQKIKCKTVIGNGSYVPNKYFKKDATEEVVERIIVISEKSITDPEEEGTESKVGVINLASINNGVRCCLIETGFHGQTTPKGYYISHISSDKFSETFTNESLDKLYIKSEDDPTSSIIMKLQFSITKIDKLINSNELPSNFYVTPTTDSELDFRSIISQCKSLFKEIYPECDFLPEKLITPEDDTTQYNPV</sequence>
<dbReference type="GO" id="GO:0007264">
    <property type="term" value="P:small GTPase-mediated signal transduction"/>
    <property type="evidence" value="ECO:0007669"/>
    <property type="project" value="UniProtKB-UniRule"/>
</dbReference>
<dbReference type="Gene3D" id="3.30.519.10">
    <property type="entry name" value="Guanine Nucleotide Dissociation Inhibitor, domain 2"/>
    <property type="match status" value="1"/>
</dbReference>
<proteinExistence type="inferred from homology"/>
<dbReference type="Proteomes" id="UP000046392">
    <property type="component" value="Unplaced"/>
</dbReference>
<dbReference type="WBParaSite" id="SPAL_0000552400.1">
    <property type="protein sequence ID" value="SPAL_0000552400.1"/>
    <property type="gene ID" value="SPAL_0000552400"/>
</dbReference>
<dbReference type="STRING" id="174720.A0A0N5BHT9"/>
<evidence type="ECO:0000313" key="6">
    <source>
        <dbReference type="Proteomes" id="UP000046392"/>
    </source>
</evidence>
<dbReference type="SUPFAM" id="SSF51905">
    <property type="entry name" value="FAD/NAD(P)-binding domain"/>
    <property type="match status" value="1"/>
</dbReference>
<protein>
    <recommendedName>
        <fullName evidence="5">Rab proteins geranylgeranyltransferase component A</fullName>
    </recommendedName>
</protein>
<evidence type="ECO:0000313" key="7">
    <source>
        <dbReference type="WBParaSite" id="SPAL_0000552400.1"/>
    </source>
</evidence>
<dbReference type="Gene3D" id="1.10.405.10">
    <property type="entry name" value="Guanine Nucleotide Dissociation Inhibitor, domain 1"/>
    <property type="match status" value="1"/>
</dbReference>
<keyword evidence="4 5" id="KW-0963">Cytoplasm</keyword>
<evidence type="ECO:0000256" key="1">
    <source>
        <dbReference type="ARBA" id="ARBA00004496"/>
    </source>
</evidence>
<evidence type="ECO:0000256" key="3">
    <source>
        <dbReference type="ARBA" id="ARBA00022468"/>
    </source>
</evidence>
<keyword evidence="3 5" id="KW-0343">GTPase activation</keyword>
<dbReference type="Pfam" id="PF00996">
    <property type="entry name" value="GDI"/>
    <property type="match status" value="2"/>
</dbReference>
<name>A0A0N5BHT9_STREA</name>
<evidence type="ECO:0000256" key="4">
    <source>
        <dbReference type="ARBA" id="ARBA00022490"/>
    </source>
</evidence>
<keyword evidence="6" id="KW-1185">Reference proteome</keyword>
<dbReference type="InterPro" id="IPR018203">
    <property type="entry name" value="GDP_dissociation_inhibitor"/>
</dbReference>
<dbReference type="PANTHER" id="PTHR11787">
    <property type="entry name" value="RAB GDP-DISSOCIATION INHIBITOR"/>
    <property type="match status" value="1"/>
</dbReference>
<reference evidence="7" key="1">
    <citation type="submission" date="2017-02" db="UniProtKB">
        <authorList>
            <consortium name="WormBaseParasite"/>
        </authorList>
    </citation>
    <scope>IDENTIFICATION</scope>
</reference>
<dbReference type="GO" id="GO:0005096">
    <property type="term" value="F:GTPase activator activity"/>
    <property type="evidence" value="ECO:0007669"/>
    <property type="project" value="UniProtKB-UniRule"/>
</dbReference>
<dbReference type="GO" id="GO:0005829">
    <property type="term" value="C:cytosol"/>
    <property type="evidence" value="ECO:0007669"/>
    <property type="project" value="TreeGrafter"/>
</dbReference>
<evidence type="ECO:0000256" key="5">
    <source>
        <dbReference type="PIRNR" id="PIRNR016550"/>
    </source>
</evidence>
<dbReference type="GO" id="GO:0016192">
    <property type="term" value="P:vesicle-mediated transport"/>
    <property type="evidence" value="ECO:0007669"/>
    <property type="project" value="TreeGrafter"/>
</dbReference>
<dbReference type="GO" id="GO:0006886">
    <property type="term" value="P:intracellular protein transport"/>
    <property type="evidence" value="ECO:0007669"/>
    <property type="project" value="InterPro"/>
</dbReference>
<comment type="function">
    <text evidence="5">Substrate-binding subunit (component A) of the Rab geranylgeranyltransferase (GGTase) complex. Binds unprenylated Rab proteins and presents the substrate peptide to the catalytic component B. The component A is thought to be regenerated by transferring its prenylated Rab back to the donor membrane.</text>
</comment>
<comment type="similarity">
    <text evidence="2 5">Belongs to the Rab GDI family.</text>
</comment>
<accession>A0A0N5BHT9</accession>
<dbReference type="FunFam" id="1.10.405.10:FF:000003">
    <property type="entry name" value="Rab proteins geranylgeranyltransferase component A"/>
    <property type="match status" value="1"/>
</dbReference>
<dbReference type="GO" id="GO:0005092">
    <property type="term" value="F:GDP-dissociation inhibitor activity"/>
    <property type="evidence" value="ECO:0007669"/>
    <property type="project" value="InterPro"/>
</dbReference>
<dbReference type="PIRSF" id="PIRSF016550">
    <property type="entry name" value="Rab_ger_ger_transf_A_euk"/>
    <property type="match status" value="1"/>
</dbReference>
<organism evidence="6 7">
    <name type="scientific">Strongyloides papillosus</name>
    <name type="common">Intestinal threadworm</name>
    <dbReference type="NCBI Taxonomy" id="174720"/>
    <lineage>
        <taxon>Eukaryota</taxon>
        <taxon>Metazoa</taxon>
        <taxon>Ecdysozoa</taxon>
        <taxon>Nematoda</taxon>
        <taxon>Chromadorea</taxon>
        <taxon>Rhabditida</taxon>
        <taxon>Tylenchina</taxon>
        <taxon>Panagrolaimomorpha</taxon>
        <taxon>Strongyloidoidea</taxon>
        <taxon>Strongyloididae</taxon>
        <taxon>Strongyloides</taxon>
    </lineage>
</organism>
<dbReference type="InterPro" id="IPR036188">
    <property type="entry name" value="FAD/NAD-bd_sf"/>
</dbReference>
<dbReference type="GO" id="GO:0005634">
    <property type="term" value="C:nucleus"/>
    <property type="evidence" value="ECO:0007669"/>
    <property type="project" value="TreeGrafter"/>
</dbReference>
<dbReference type="Gene3D" id="3.50.50.60">
    <property type="entry name" value="FAD/NAD(P)-binding domain"/>
    <property type="match status" value="1"/>
</dbReference>
<dbReference type="InterPro" id="IPR001738">
    <property type="entry name" value="Rab_escort"/>
</dbReference>